<keyword evidence="3 6" id="KW-1133">Transmembrane helix</keyword>
<dbReference type="InterPro" id="IPR013057">
    <property type="entry name" value="AA_transpt_TM"/>
</dbReference>
<evidence type="ECO:0000256" key="1">
    <source>
        <dbReference type="ARBA" id="ARBA00004141"/>
    </source>
</evidence>
<dbReference type="Proteomes" id="UP001235939">
    <property type="component" value="Chromosome 17"/>
</dbReference>
<evidence type="ECO:0000313" key="8">
    <source>
        <dbReference type="EMBL" id="UYV79041.1"/>
    </source>
</evidence>
<evidence type="ECO:0000256" key="6">
    <source>
        <dbReference type="SAM" id="Phobius"/>
    </source>
</evidence>
<feature type="transmembrane region" description="Helical" evidence="6">
    <location>
        <begin position="141"/>
        <end position="161"/>
    </location>
</feature>
<accession>A0ABY6LD22</accession>
<keyword evidence="5" id="KW-0175">Coiled coil</keyword>
<keyword evidence="2 6" id="KW-0812">Transmembrane</keyword>
<dbReference type="SUPFAM" id="SSF53098">
    <property type="entry name" value="Ribonuclease H-like"/>
    <property type="match status" value="1"/>
</dbReference>
<dbReference type="InterPro" id="IPR012337">
    <property type="entry name" value="RNaseH-like_sf"/>
</dbReference>
<evidence type="ECO:0000256" key="2">
    <source>
        <dbReference type="ARBA" id="ARBA00022692"/>
    </source>
</evidence>
<feature type="transmembrane region" description="Helical" evidence="6">
    <location>
        <begin position="212"/>
        <end position="232"/>
    </location>
</feature>
<evidence type="ECO:0000256" key="3">
    <source>
        <dbReference type="ARBA" id="ARBA00022989"/>
    </source>
</evidence>
<evidence type="ECO:0000313" key="9">
    <source>
        <dbReference type="Proteomes" id="UP001235939"/>
    </source>
</evidence>
<proteinExistence type="predicted"/>
<protein>
    <recommendedName>
        <fullName evidence="7">Amino acid transporter transmembrane domain-containing protein</fullName>
    </recommendedName>
</protein>
<feature type="transmembrane region" description="Helical" evidence="6">
    <location>
        <begin position="168"/>
        <end position="192"/>
    </location>
</feature>
<feature type="domain" description="Amino acid transporter transmembrane" evidence="7">
    <location>
        <begin position="21"/>
        <end position="315"/>
    </location>
</feature>
<sequence>MAASDMRNRRHENEVPKKHKGLSVFMVIMFIMGEQAGAGMMAISRAFVDTEWYGVAILLYYSVVAGLMGILLGKSWMIVEERWPQYKSQKCGNPYPTMGEKAVAPWMRIPVSICSYFSLLGGDVVYILVISKFLQQMFPQLGMSFCVWIVLLSLILLPFTFLGSPHDFWFIAVLAISTTAVCCVLALLQMYYEFTAVTHVPAPAAVMTTDHFFLALSTFSFAYAGTPAFPSFQNDMKNRNKFSLAVIIAYIGLILMYVSMGLAGKYVYGDRVSGNVLESLSASPLRTAAQVLIIIHFAAAFQIMVNSPAQEIEEYLKLPKTIWKALDVCLNQPSLHQAEGIIIYSDSRSALDAIQNDNIEITQKIHSLLNQLERLEKNCILQWFPAHVGIEVFDADALAKYKIIKQKIRKDQICEINSERKLTKTITRLRTKHYKGMAIHPDSTRTYRACNNCPGVELTPTHIFSCPAMVAALQKIDLDPEQQLYTPKIVDIAAAVMEMHGDI</sequence>
<reference evidence="8 9" key="1">
    <citation type="submission" date="2022-01" db="EMBL/GenBank/DDBJ databases">
        <title>A chromosomal length assembly of Cordylochernes scorpioides.</title>
        <authorList>
            <person name="Zeh D."/>
            <person name="Zeh J."/>
        </authorList>
    </citation>
    <scope>NUCLEOTIDE SEQUENCE [LARGE SCALE GENOMIC DNA]</scope>
    <source>
        <strain evidence="8">IN4F17</strain>
        <tissue evidence="8">Whole Body</tissue>
    </source>
</reference>
<dbReference type="Gene3D" id="3.30.420.10">
    <property type="entry name" value="Ribonuclease H-like superfamily/Ribonuclease H"/>
    <property type="match status" value="1"/>
</dbReference>
<name>A0ABY6LD22_9ARAC</name>
<dbReference type="PANTHER" id="PTHR22950">
    <property type="entry name" value="AMINO ACID TRANSPORTER"/>
    <property type="match status" value="1"/>
</dbReference>
<gene>
    <name evidence="8" type="ORF">LAZ67_17000838</name>
</gene>
<evidence type="ECO:0000259" key="7">
    <source>
        <dbReference type="Pfam" id="PF01490"/>
    </source>
</evidence>
<feature type="transmembrane region" description="Helical" evidence="6">
    <location>
        <begin position="244"/>
        <end position="268"/>
    </location>
</feature>
<comment type="subcellular location">
    <subcellularLocation>
        <location evidence="1">Membrane</location>
        <topology evidence="1">Multi-pass membrane protein</topology>
    </subcellularLocation>
</comment>
<evidence type="ECO:0000256" key="5">
    <source>
        <dbReference type="SAM" id="Coils"/>
    </source>
</evidence>
<dbReference type="Pfam" id="PF01490">
    <property type="entry name" value="Aa_trans"/>
    <property type="match status" value="1"/>
</dbReference>
<feature type="transmembrane region" description="Helical" evidence="6">
    <location>
        <begin position="109"/>
        <end position="129"/>
    </location>
</feature>
<dbReference type="EMBL" id="CP092879">
    <property type="protein sequence ID" value="UYV79041.1"/>
    <property type="molecule type" value="Genomic_DNA"/>
</dbReference>
<keyword evidence="9" id="KW-1185">Reference proteome</keyword>
<feature type="transmembrane region" description="Helical" evidence="6">
    <location>
        <begin position="21"/>
        <end position="46"/>
    </location>
</feature>
<dbReference type="PANTHER" id="PTHR22950:SF703">
    <property type="entry name" value="AMINO ACID TRANSPORTER TRANSMEMBRANE DOMAIN-CONTAINING PROTEIN"/>
    <property type="match status" value="1"/>
</dbReference>
<feature type="transmembrane region" description="Helical" evidence="6">
    <location>
        <begin position="52"/>
        <end position="72"/>
    </location>
</feature>
<feature type="coiled-coil region" evidence="5">
    <location>
        <begin position="351"/>
        <end position="378"/>
    </location>
</feature>
<organism evidence="8 9">
    <name type="scientific">Cordylochernes scorpioides</name>
    <dbReference type="NCBI Taxonomy" id="51811"/>
    <lineage>
        <taxon>Eukaryota</taxon>
        <taxon>Metazoa</taxon>
        <taxon>Ecdysozoa</taxon>
        <taxon>Arthropoda</taxon>
        <taxon>Chelicerata</taxon>
        <taxon>Arachnida</taxon>
        <taxon>Pseudoscorpiones</taxon>
        <taxon>Cheliferoidea</taxon>
        <taxon>Chernetidae</taxon>
        <taxon>Cordylochernes</taxon>
    </lineage>
</organism>
<dbReference type="InterPro" id="IPR036397">
    <property type="entry name" value="RNaseH_sf"/>
</dbReference>
<evidence type="ECO:0000256" key="4">
    <source>
        <dbReference type="ARBA" id="ARBA00023136"/>
    </source>
</evidence>
<keyword evidence="4 6" id="KW-0472">Membrane</keyword>